<proteinExistence type="predicted"/>
<sequence length="252" mass="27357">MDPADAITEAILVVQGPERVSLPQNVRRILAMERPLGYVVGAVAANLSRAELSGQMGTGSRQVTRGSSRILHFDELAGALETDPLDRLAVERPWARGPSEPAPEVRMVVGTFVSVLAQRFGVRPEAIHRGLEVAGTAALTGDAGVGMTAATSRRRVGLFMKELPSLRGSFDRAQAQAFAWLLFGTERHPEWSLLAECARAVREGDSVKVSPWHVRNARTVAARPGRVRREAGRQPALFPDPSETARPRRMTA</sequence>
<evidence type="ECO:0000313" key="3">
    <source>
        <dbReference type="Proteomes" id="UP001597280"/>
    </source>
</evidence>
<organism evidence="2 3">
    <name type="scientific">Brachybacterium rhamnosum</name>
    <dbReference type="NCBI Taxonomy" id="173361"/>
    <lineage>
        <taxon>Bacteria</taxon>
        <taxon>Bacillati</taxon>
        <taxon>Actinomycetota</taxon>
        <taxon>Actinomycetes</taxon>
        <taxon>Micrococcales</taxon>
        <taxon>Dermabacteraceae</taxon>
        <taxon>Brachybacterium</taxon>
    </lineage>
</organism>
<feature type="region of interest" description="Disordered" evidence="1">
    <location>
        <begin position="223"/>
        <end position="252"/>
    </location>
</feature>
<evidence type="ECO:0000256" key="1">
    <source>
        <dbReference type="SAM" id="MobiDB-lite"/>
    </source>
</evidence>
<dbReference type="RefSeq" id="WP_343905775.1">
    <property type="nucleotide sequence ID" value="NZ_BAAAIS010000003.1"/>
</dbReference>
<dbReference type="Proteomes" id="UP001597280">
    <property type="component" value="Unassembled WGS sequence"/>
</dbReference>
<keyword evidence="3" id="KW-1185">Reference proteome</keyword>
<gene>
    <name evidence="2" type="ORF">ACFSDA_14825</name>
</gene>
<evidence type="ECO:0000313" key="2">
    <source>
        <dbReference type="EMBL" id="MFD1836340.1"/>
    </source>
</evidence>
<dbReference type="EMBL" id="JBHUFL010000003">
    <property type="protein sequence ID" value="MFD1836340.1"/>
    <property type="molecule type" value="Genomic_DNA"/>
</dbReference>
<comment type="caution">
    <text evidence="2">The sequence shown here is derived from an EMBL/GenBank/DDBJ whole genome shotgun (WGS) entry which is preliminary data.</text>
</comment>
<protein>
    <submittedName>
        <fullName evidence="2">Uncharacterized protein</fullName>
    </submittedName>
</protein>
<name>A0ABW4Q1Z6_9MICO</name>
<reference evidence="3" key="1">
    <citation type="journal article" date="2019" name="Int. J. Syst. Evol. Microbiol.">
        <title>The Global Catalogue of Microorganisms (GCM) 10K type strain sequencing project: providing services to taxonomists for standard genome sequencing and annotation.</title>
        <authorList>
            <consortium name="The Broad Institute Genomics Platform"/>
            <consortium name="The Broad Institute Genome Sequencing Center for Infectious Disease"/>
            <person name="Wu L."/>
            <person name="Ma J."/>
        </authorList>
    </citation>
    <scope>NUCLEOTIDE SEQUENCE [LARGE SCALE GENOMIC DNA]</scope>
    <source>
        <strain evidence="3">JCM 11650</strain>
    </source>
</reference>
<accession>A0ABW4Q1Z6</accession>